<dbReference type="AlphaFoldDB" id="A0A2W5GYM4"/>
<evidence type="ECO:0000256" key="8">
    <source>
        <dbReference type="ARBA" id="ARBA00022967"/>
    </source>
</evidence>
<evidence type="ECO:0000259" key="12">
    <source>
        <dbReference type="PROSITE" id="PS50846"/>
    </source>
</evidence>
<dbReference type="PANTHER" id="PTHR43520">
    <property type="entry name" value="ATP7, ISOFORM B"/>
    <property type="match status" value="1"/>
</dbReference>
<dbReference type="InterPro" id="IPR036412">
    <property type="entry name" value="HAD-like_sf"/>
</dbReference>
<keyword evidence="8" id="KW-1278">Translocase</keyword>
<dbReference type="PROSITE" id="PS01047">
    <property type="entry name" value="HMA_1"/>
    <property type="match status" value="1"/>
</dbReference>
<dbReference type="InterPro" id="IPR036163">
    <property type="entry name" value="HMA_dom_sf"/>
</dbReference>
<feature type="transmembrane region" description="Helical" evidence="11">
    <location>
        <begin position="379"/>
        <end position="402"/>
    </location>
</feature>
<dbReference type="GO" id="GO:0012505">
    <property type="term" value="C:endomembrane system"/>
    <property type="evidence" value="ECO:0007669"/>
    <property type="project" value="UniProtKB-SubCell"/>
</dbReference>
<evidence type="ECO:0000256" key="3">
    <source>
        <dbReference type="ARBA" id="ARBA00022448"/>
    </source>
</evidence>
<dbReference type="InterPro" id="IPR059000">
    <property type="entry name" value="ATPase_P-type_domA"/>
</dbReference>
<dbReference type="NCBIfam" id="TIGR01511">
    <property type="entry name" value="ATPase-IB1_Cu"/>
    <property type="match status" value="1"/>
</dbReference>
<accession>A0A2W5GYM4</accession>
<dbReference type="Gene3D" id="2.70.150.10">
    <property type="entry name" value="Calcium-transporting ATPase, cytoplasmic transduction domain A"/>
    <property type="match status" value="1"/>
</dbReference>
<evidence type="ECO:0000256" key="10">
    <source>
        <dbReference type="ARBA" id="ARBA00023136"/>
    </source>
</evidence>
<evidence type="ECO:0000256" key="2">
    <source>
        <dbReference type="ARBA" id="ARBA00006024"/>
    </source>
</evidence>
<feature type="transmembrane region" description="Helical" evidence="11">
    <location>
        <begin position="711"/>
        <end position="735"/>
    </location>
</feature>
<dbReference type="GO" id="GO:0005507">
    <property type="term" value="F:copper ion binding"/>
    <property type="evidence" value="ECO:0007669"/>
    <property type="project" value="TreeGrafter"/>
</dbReference>
<proteinExistence type="inferred from homology"/>
<dbReference type="PRINTS" id="PR00119">
    <property type="entry name" value="CATATPASE"/>
</dbReference>
<name>A0A2W5GYM4_9SPHI</name>
<evidence type="ECO:0000256" key="7">
    <source>
        <dbReference type="ARBA" id="ARBA00022840"/>
    </source>
</evidence>
<dbReference type="EMBL" id="QFOI01000206">
    <property type="protein sequence ID" value="PZP46959.1"/>
    <property type="molecule type" value="Genomic_DNA"/>
</dbReference>
<dbReference type="InterPro" id="IPR023299">
    <property type="entry name" value="ATPase_P-typ_cyto_dom_N"/>
</dbReference>
<dbReference type="InterPro" id="IPR044492">
    <property type="entry name" value="P_typ_ATPase_HD_dom"/>
</dbReference>
<dbReference type="Gene3D" id="3.30.70.100">
    <property type="match status" value="1"/>
</dbReference>
<dbReference type="FunFam" id="2.70.150.10:FF:000002">
    <property type="entry name" value="Copper-transporting ATPase 1, putative"/>
    <property type="match status" value="1"/>
</dbReference>
<gene>
    <name evidence="13" type="primary">cadA</name>
    <name evidence="13" type="ORF">DI598_11525</name>
</gene>
<dbReference type="PROSITE" id="PS50846">
    <property type="entry name" value="HMA_2"/>
    <property type="match status" value="1"/>
</dbReference>
<dbReference type="Gene3D" id="3.40.50.1000">
    <property type="entry name" value="HAD superfamily/HAD-like"/>
    <property type="match status" value="1"/>
</dbReference>
<feature type="transmembrane region" description="Helical" evidence="11">
    <location>
        <begin position="351"/>
        <end position="373"/>
    </location>
</feature>
<feature type="transmembrane region" description="Helical" evidence="11">
    <location>
        <begin position="104"/>
        <end position="125"/>
    </location>
</feature>
<dbReference type="InterPro" id="IPR006121">
    <property type="entry name" value="HMA_dom"/>
</dbReference>
<dbReference type="GO" id="GO:0005524">
    <property type="term" value="F:ATP binding"/>
    <property type="evidence" value="ECO:0007669"/>
    <property type="project" value="UniProtKB-UniRule"/>
</dbReference>
<dbReference type="InterPro" id="IPR017969">
    <property type="entry name" value="Heavy-metal-associated_CS"/>
</dbReference>
<dbReference type="SFLD" id="SFLDS00003">
    <property type="entry name" value="Haloacid_Dehalogenase"/>
    <property type="match status" value="1"/>
</dbReference>
<keyword evidence="10 11" id="KW-0472">Membrane</keyword>
<evidence type="ECO:0000256" key="9">
    <source>
        <dbReference type="ARBA" id="ARBA00022989"/>
    </source>
</evidence>
<dbReference type="Pfam" id="PF00702">
    <property type="entry name" value="Hydrolase"/>
    <property type="match status" value="1"/>
</dbReference>
<dbReference type="PRINTS" id="PR00943">
    <property type="entry name" value="CUATPASE"/>
</dbReference>
<comment type="similarity">
    <text evidence="2 11">Belongs to the cation transport ATPase (P-type) (TC 3.A.3) family. Type IB subfamily.</text>
</comment>
<keyword evidence="5 11" id="KW-0479">Metal-binding</keyword>
<organism evidence="13 14">
    <name type="scientific">Pseudopedobacter saltans</name>
    <dbReference type="NCBI Taxonomy" id="151895"/>
    <lineage>
        <taxon>Bacteria</taxon>
        <taxon>Pseudomonadati</taxon>
        <taxon>Bacteroidota</taxon>
        <taxon>Sphingobacteriia</taxon>
        <taxon>Sphingobacteriales</taxon>
        <taxon>Sphingobacteriaceae</taxon>
        <taxon>Pseudopedobacter</taxon>
    </lineage>
</organism>
<reference evidence="13 14" key="1">
    <citation type="submission" date="2017-11" db="EMBL/GenBank/DDBJ databases">
        <title>Infants hospitalized years apart are colonized by the same room-sourced microbial strains.</title>
        <authorList>
            <person name="Brooks B."/>
            <person name="Olm M.R."/>
            <person name="Firek B.A."/>
            <person name="Baker R."/>
            <person name="Thomas B.C."/>
            <person name="Morowitz M.J."/>
            <person name="Banfield J.F."/>
        </authorList>
    </citation>
    <scope>NUCLEOTIDE SEQUENCE [LARGE SCALE GENOMIC DNA]</scope>
    <source>
        <strain evidence="13">S2_009_000_R2_76</strain>
    </source>
</reference>
<evidence type="ECO:0000256" key="5">
    <source>
        <dbReference type="ARBA" id="ARBA00022723"/>
    </source>
</evidence>
<dbReference type="GO" id="GO:0055070">
    <property type="term" value="P:copper ion homeostasis"/>
    <property type="evidence" value="ECO:0007669"/>
    <property type="project" value="TreeGrafter"/>
</dbReference>
<feature type="transmembrane region" description="Helical" evidence="11">
    <location>
        <begin position="131"/>
        <end position="153"/>
    </location>
</feature>
<feature type="transmembrane region" description="Helical" evidence="11">
    <location>
        <begin position="196"/>
        <end position="216"/>
    </location>
</feature>
<protein>
    <submittedName>
        <fullName evidence="13">Cadmium-translocating P-type ATPase</fullName>
    </submittedName>
</protein>
<comment type="caution">
    <text evidence="13">The sequence shown here is derived from an EMBL/GenBank/DDBJ whole genome shotgun (WGS) entry which is preliminary data.</text>
</comment>
<dbReference type="SUPFAM" id="SSF81653">
    <property type="entry name" value="Calcium ATPase, transduction domain A"/>
    <property type="match status" value="1"/>
</dbReference>
<dbReference type="InterPro" id="IPR027256">
    <property type="entry name" value="P-typ_ATPase_IB"/>
</dbReference>
<evidence type="ECO:0000256" key="6">
    <source>
        <dbReference type="ARBA" id="ARBA00022741"/>
    </source>
</evidence>
<evidence type="ECO:0000313" key="14">
    <source>
        <dbReference type="Proteomes" id="UP000249645"/>
    </source>
</evidence>
<dbReference type="InterPro" id="IPR023214">
    <property type="entry name" value="HAD_sf"/>
</dbReference>
<dbReference type="InterPro" id="IPR008250">
    <property type="entry name" value="ATPase_P-typ_transduc_dom_A_sf"/>
</dbReference>
<dbReference type="NCBIfam" id="TIGR01525">
    <property type="entry name" value="ATPase-IB_hvy"/>
    <property type="match status" value="1"/>
</dbReference>
<comment type="subcellular location">
    <subcellularLocation>
        <location evidence="11">Cell membrane</location>
    </subcellularLocation>
    <subcellularLocation>
        <location evidence="1">Endomembrane system</location>
        <topology evidence="1">Multi-pass membrane protein</topology>
    </subcellularLocation>
</comment>
<dbReference type="FunFam" id="3.30.70.100:FF:000001">
    <property type="entry name" value="ATPase copper transporting beta"/>
    <property type="match status" value="1"/>
</dbReference>
<keyword evidence="7 11" id="KW-0067">ATP-binding</keyword>
<dbReference type="SUPFAM" id="SSF55008">
    <property type="entry name" value="HMA, heavy metal-associated domain"/>
    <property type="match status" value="1"/>
</dbReference>
<dbReference type="SFLD" id="SFLDG00002">
    <property type="entry name" value="C1.7:_P-type_atpase_like"/>
    <property type="match status" value="1"/>
</dbReference>
<evidence type="ECO:0000256" key="11">
    <source>
        <dbReference type="RuleBase" id="RU362081"/>
    </source>
</evidence>
<dbReference type="PANTHER" id="PTHR43520:SF8">
    <property type="entry name" value="P-TYPE CU(+) TRANSPORTER"/>
    <property type="match status" value="1"/>
</dbReference>
<dbReference type="Pfam" id="PF00403">
    <property type="entry name" value="HMA"/>
    <property type="match status" value="1"/>
</dbReference>
<dbReference type="Proteomes" id="UP000249645">
    <property type="component" value="Unassembled WGS sequence"/>
</dbReference>
<keyword evidence="4 11" id="KW-0812">Transmembrane</keyword>
<keyword evidence="11" id="KW-1003">Cell membrane</keyword>
<evidence type="ECO:0000313" key="13">
    <source>
        <dbReference type="EMBL" id="PZP46959.1"/>
    </source>
</evidence>
<dbReference type="NCBIfam" id="TIGR01512">
    <property type="entry name" value="ATPase-IB2_Cd"/>
    <property type="match status" value="1"/>
</dbReference>
<dbReference type="GO" id="GO:0005886">
    <property type="term" value="C:plasma membrane"/>
    <property type="evidence" value="ECO:0007669"/>
    <property type="project" value="UniProtKB-SubCell"/>
</dbReference>
<feature type="domain" description="HMA" evidence="12">
    <location>
        <begin position="12"/>
        <end position="78"/>
    </location>
</feature>
<dbReference type="PROSITE" id="PS00154">
    <property type="entry name" value="ATPASE_E1_E2"/>
    <property type="match status" value="1"/>
</dbReference>
<evidence type="ECO:0000256" key="4">
    <source>
        <dbReference type="ARBA" id="ARBA00022692"/>
    </source>
</evidence>
<dbReference type="InterPro" id="IPR023298">
    <property type="entry name" value="ATPase_P-typ_TM_dom_sf"/>
</dbReference>
<dbReference type="GO" id="GO:0016887">
    <property type="term" value="F:ATP hydrolysis activity"/>
    <property type="evidence" value="ECO:0007669"/>
    <property type="project" value="InterPro"/>
</dbReference>
<feature type="transmembrane region" description="Helical" evidence="11">
    <location>
        <begin position="165"/>
        <end position="184"/>
    </location>
</feature>
<dbReference type="InterPro" id="IPR001757">
    <property type="entry name" value="P_typ_ATPase"/>
</dbReference>
<dbReference type="SUPFAM" id="SSF81665">
    <property type="entry name" value="Calcium ATPase, transmembrane domain M"/>
    <property type="match status" value="1"/>
</dbReference>
<keyword evidence="3" id="KW-0813">Transport</keyword>
<dbReference type="SFLD" id="SFLDF00027">
    <property type="entry name" value="p-type_atpase"/>
    <property type="match status" value="1"/>
</dbReference>
<keyword evidence="6 11" id="KW-0547">Nucleotide-binding</keyword>
<sequence>MSKGSTNNNNLQTRNIPVLDMSCASCATSVETMLSSQAGVDNATVNFANSTANITFDKSITNLTKLKESIQSIGYDLMIDDSDDASEKLEETIKQKNDELKRKTIGAAVFCIPLLLLSMVPGLMAWQYSNYLQFILATPFLFYFGNQFFVDAWKQAKHKSSNMNTLVAVSTGVAYLFSMVVTFFPKIIFGDSIQHAHVYFESVGVVITFILLGRYLEEKAKKNTSSALQKLIGLQPKEVTVLGMNGQENITKISDIHIGDIILAKPGEKIAVDGIVDSGESYVDESMLTGEPVAVHKLNNSKVFAGTINQKGSFTYTAKTIGESTFLSQIIKTVQEAQGSKAPIQKLVDKIAGIFVPIVIGIAILTFTCWMILGKEMVFMHAIMSFVTVLIIACPCALGLATPTAIMVGMGKGAENGILVKDAESLDKAHLLNALVLDKTGTITEGKPTVNNVTWTEPSTQDLVNILFSLEKKSEHPLANAITDYFKENAETIPQIHIESSTGKGIKTIYNNESYYVGSRNFVREIIGNIDLQEDNLATTVYFFNTTKIIATIFIHDKIKNNVKEVIANLKNKHITTYLLTGDNANTAKAVAEAVSIPNYKAEVLPKDKNEFIKQLQSEGRIVGMVGDGINDSAALAQADVGIAMGLGSDIAIESATVTIINSNLEKIPQLIRLSRLTSTTIKQNLFWAFIYNLIGIPIAAGILYPINGFLLNPMIAGACMALSSVSVISNSLLLKFKKI</sequence>
<evidence type="ECO:0000256" key="1">
    <source>
        <dbReference type="ARBA" id="ARBA00004127"/>
    </source>
</evidence>
<dbReference type="InterPro" id="IPR018303">
    <property type="entry name" value="ATPase_P-typ_P_site"/>
</dbReference>
<dbReference type="CDD" id="cd00371">
    <property type="entry name" value="HMA"/>
    <property type="match status" value="1"/>
</dbReference>
<feature type="transmembrane region" description="Helical" evidence="11">
    <location>
        <begin position="686"/>
        <end position="705"/>
    </location>
</feature>
<dbReference type="CDD" id="cd02094">
    <property type="entry name" value="P-type_ATPase_Cu-like"/>
    <property type="match status" value="1"/>
</dbReference>
<dbReference type="Gene3D" id="3.40.1110.10">
    <property type="entry name" value="Calcium-transporting ATPase, cytoplasmic domain N"/>
    <property type="match status" value="1"/>
</dbReference>
<dbReference type="NCBIfam" id="TIGR01494">
    <property type="entry name" value="ATPase_P-type"/>
    <property type="match status" value="1"/>
</dbReference>
<dbReference type="SUPFAM" id="SSF56784">
    <property type="entry name" value="HAD-like"/>
    <property type="match status" value="1"/>
</dbReference>
<dbReference type="Pfam" id="PF00122">
    <property type="entry name" value="E1-E2_ATPase"/>
    <property type="match status" value="1"/>
</dbReference>
<keyword evidence="9 11" id="KW-1133">Transmembrane helix</keyword>
<dbReference type="GO" id="GO:0043682">
    <property type="term" value="F:P-type divalent copper transporter activity"/>
    <property type="evidence" value="ECO:0007669"/>
    <property type="project" value="TreeGrafter"/>
</dbReference>